<dbReference type="RefSeq" id="WP_142534763.1">
    <property type="nucleotide sequence ID" value="NZ_FXTB01000015.1"/>
</dbReference>
<keyword evidence="1" id="KW-0472">Membrane</keyword>
<evidence type="ECO:0000313" key="3">
    <source>
        <dbReference type="Proteomes" id="UP000319040"/>
    </source>
</evidence>
<keyword evidence="3" id="KW-1185">Reference proteome</keyword>
<reference evidence="2 3" key="1">
    <citation type="submission" date="2017-05" db="EMBL/GenBank/DDBJ databases">
        <authorList>
            <person name="Varghese N."/>
            <person name="Submissions S."/>
        </authorList>
    </citation>
    <scope>NUCLEOTIDE SEQUENCE [LARGE SCALE GENOMIC DNA]</scope>
    <source>
        <strain evidence="2 3">DSM 27040</strain>
    </source>
</reference>
<dbReference type="AlphaFoldDB" id="A0A521F6S6"/>
<dbReference type="Proteomes" id="UP000319040">
    <property type="component" value="Unassembled WGS sequence"/>
</dbReference>
<proteinExistence type="predicted"/>
<feature type="transmembrane region" description="Helical" evidence="1">
    <location>
        <begin position="12"/>
        <end position="32"/>
    </location>
</feature>
<dbReference type="EMBL" id="FXTB01000015">
    <property type="protein sequence ID" value="SMO91918.1"/>
    <property type="molecule type" value="Genomic_DNA"/>
</dbReference>
<accession>A0A521F6S6</accession>
<gene>
    <name evidence="2" type="ORF">SAMN06265379_11532</name>
</gene>
<name>A0A521F6S6_SACCC</name>
<evidence type="ECO:0000256" key="1">
    <source>
        <dbReference type="SAM" id="Phobius"/>
    </source>
</evidence>
<keyword evidence="1" id="KW-1133">Transmembrane helix</keyword>
<protein>
    <submittedName>
        <fullName evidence="2">Uncharacterized protein</fullName>
    </submittedName>
</protein>
<dbReference type="OrthoDB" id="1491184at2"/>
<evidence type="ECO:0000313" key="2">
    <source>
        <dbReference type="EMBL" id="SMO91918.1"/>
    </source>
</evidence>
<keyword evidence="1" id="KW-0812">Transmembrane</keyword>
<organism evidence="2 3">
    <name type="scientific">Saccharicrinis carchari</name>
    <dbReference type="NCBI Taxonomy" id="1168039"/>
    <lineage>
        <taxon>Bacteria</taxon>
        <taxon>Pseudomonadati</taxon>
        <taxon>Bacteroidota</taxon>
        <taxon>Bacteroidia</taxon>
        <taxon>Marinilabiliales</taxon>
        <taxon>Marinilabiliaceae</taxon>
        <taxon>Saccharicrinis</taxon>
    </lineage>
</organism>
<sequence>MKTIKKIFRLILKVIKWGFFSITALAVISALYNLSLPDKSKVVEHLSCEEKGFIAETLNLHRNLGNEVWPGWGNLPIPVIVYNEKYAFLIGISDPTPGWYKMPTGEHRGSDWEMVKTDKLNGKPYHRQALPNPDITPENFTVKVGDNWVATMQTKEYAALQFYSGFKNELPPLLNVIFPYKIFWHILMGKPETNIGGMAHEAFHAFQGNEVYEKFAACENTNRLSADYPWDDAVNATGWMKETNLLLEAYTATSKETAKQLLAQFIDKRKERRINANLPVEMIQYEQKREWIEGLAKYAELEIGLLAQEKQDYFPIDEFKKKSGFKNYKTQSKYVSRQIAEVKRAANRPGESRFYYGGMLQAVILDRLMPGWKKKAFDNQVYLDGLLQKAI</sequence>